<reference evidence="1 2" key="1">
    <citation type="submission" date="2018-07" db="EMBL/GenBank/DDBJ databases">
        <authorList>
            <person name="Peeters C."/>
        </authorList>
    </citation>
    <scope>NUCLEOTIDE SEQUENCE [LARGE SCALE GENOMIC DNA]</scope>
    <source>
        <strain evidence="1 2">LMG 3411</strain>
    </source>
</reference>
<accession>A0A446CL60</accession>
<name>A0A446CL60_9BURK</name>
<dbReference type="RefSeq" id="WP_129528814.1">
    <property type="nucleotide sequence ID" value="NZ_UFQB01000016.1"/>
</dbReference>
<dbReference type="OrthoDB" id="5773058at2"/>
<protein>
    <submittedName>
        <fullName evidence="1">Uncharacterized protein</fullName>
    </submittedName>
</protein>
<organism evidence="1 2">
    <name type="scientific">Achromobacter agilis</name>
    <dbReference type="NCBI Taxonomy" id="1353888"/>
    <lineage>
        <taxon>Bacteria</taxon>
        <taxon>Pseudomonadati</taxon>
        <taxon>Pseudomonadota</taxon>
        <taxon>Betaproteobacteria</taxon>
        <taxon>Burkholderiales</taxon>
        <taxon>Alcaligenaceae</taxon>
        <taxon>Achromobacter</taxon>
    </lineage>
</organism>
<gene>
    <name evidence="1" type="ORF">AGI3411_03685</name>
</gene>
<sequence>MKSQAWANDSCEQVQSYYTVYPVPTAAALWCGIPAGEVQEHLQIAEQVHRAVFRHPYIPCLEPRCRAIHEAIEQGILLVSRESGKAFDGSTQHVAPERRHVSRNDLKEWISREFPADKPKFLFDEIERTTHTAINADSFRALQAERDALKARIEKAETAWKEQAAPAIKELEALKKNTSQLATTERNTLLIIIAALCKYSEIDLNERGATTNVAQRTDDIGAPVSDDTVRKVLGQIPDALATRKRA</sequence>
<evidence type="ECO:0000313" key="2">
    <source>
        <dbReference type="Proteomes" id="UP000289184"/>
    </source>
</evidence>
<dbReference type="AlphaFoldDB" id="A0A446CL60"/>
<dbReference type="Proteomes" id="UP000289184">
    <property type="component" value="Unassembled WGS sequence"/>
</dbReference>
<keyword evidence="2" id="KW-1185">Reference proteome</keyword>
<evidence type="ECO:0000313" key="1">
    <source>
        <dbReference type="EMBL" id="SSW68495.1"/>
    </source>
</evidence>
<proteinExistence type="predicted"/>
<dbReference type="EMBL" id="UFQB01000016">
    <property type="protein sequence ID" value="SSW68495.1"/>
    <property type="molecule type" value="Genomic_DNA"/>
</dbReference>